<dbReference type="Pfam" id="PF02466">
    <property type="entry name" value="Tim17"/>
    <property type="match status" value="1"/>
</dbReference>
<sequence>MIDLRGDSTSSVPIGNSRQKDDTIRSAPSPPVLNSLSPYLNYDPAYFPASQPEYIFPEGAAKQRGRFELAFSQIGAACVIGAGIGGANGFFKGLKSTTLEGQTGKLRRTQMINHVMKHGSSLANTFGVVTLMYSGFGVLFSWARGTDDSFNTLSAATATGMLFKSTSGLRRCAIGGGIGLGVAAAYCLWNSRDAFSDGFRPHRMNPA</sequence>
<evidence type="ECO:0000256" key="3">
    <source>
        <dbReference type="ARBA" id="ARBA00022989"/>
    </source>
</evidence>
<proteinExistence type="evidence at transcript level"/>
<evidence type="ECO:0000256" key="6">
    <source>
        <dbReference type="SAM" id="Phobius"/>
    </source>
</evidence>
<dbReference type="PANTHER" id="PTHR15371">
    <property type="entry name" value="TIM23"/>
    <property type="match status" value="1"/>
</dbReference>
<comment type="subcellular location">
    <subcellularLocation>
        <location evidence="1">Membrane</location>
        <topology evidence="1">Multi-pass membrane protein</topology>
    </subcellularLocation>
</comment>
<accession>A0A481SVE3</accession>
<evidence type="ECO:0000256" key="4">
    <source>
        <dbReference type="ARBA" id="ARBA00023136"/>
    </source>
</evidence>
<dbReference type="PANTHER" id="PTHR15371:SF0">
    <property type="entry name" value="SD19278P"/>
    <property type="match status" value="1"/>
</dbReference>
<keyword evidence="3 6" id="KW-1133">Transmembrane helix</keyword>
<evidence type="ECO:0000313" key="7">
    <source>
        <dbReference type="EMBL" id="QBH72738.1"/>
    </source>
</evidence>
<dbReference type="AlphaFoldDB" id="A0A481SVE3"/>
<protein>
    <recommendedName>
        <fullName evidence="8">Mitochondrial import inner membrane translocase subunit Tim23</fullName>
    </recommendedName>
</protein>
<keyword evidence="4 6" id="KW-0472">Membrane</keyword>
<organism evidence="7">
    <name type="scientific">Encarsia formosa</name>
    <name type="common">Whitefly parasite</name>
    <dbReference type="NCBI Taxonomy" id="32400"/>
    <lineage>
        <taxon>Eukaryota</taxon>
        <taxon>Metazoa</taxon>
        <taxon>Ecdysozoa</taxon>
        <taxon>Arthropoda</taxon>
        <taxon>Hexapoda</taxon>
        <taxon>Insecta</taxon>
        <taxon>Pterygota</taxon>
        <taxon>Neoptera</taxon>
        <taxon>Endopterygota</taxon>
        <taxon>Hymenoptera</taxon>
        <taxon>Apocrita</taxon>
        <taxon>Proctotrupomorpha</taxon>
        <taxon>Chalcidoidea</taxon>
        <taxon>Aphelinidae</taxon>
        <taxon>Coccophaginae</taxon>
        <taxon>Encarsia</taxon>
    </lineage>
</organism>
<dbReference type="GO" id="GO:0030150">
    <property type="term" value="P:protein import into mitochondrial matrix"/>
    <property type="evidence" value="ECO:0007669"/>
    <property type="project" value="TreeGrafter"/>
</dbReference>
<feature type="compositionally biased region" description="Polar residues" evidence="5">
    <location>
        <begin position="7"/>
        <end position="17"/>
    </location>
</feature>
<evidence type="ECO:0000256" key="5">
    <source>
        <dbReference type="SAM" id="MobiDB-lite"/>
    </source>
</evidence>
<reference evidence="7" key="1">
    <citation type="journal article" date="2019" name="Sci. Rep.">
        <title>No signal of deleterious mutation accumulation in conserved gene sequences of extant asexual hexapods.</title>
        <authorList>
            <person name="Brandt A."/>
            <person name="Bast J."/>
            <person name="Scheu S."/>
            <person name="Meusemann K."/>
            <person name="Donath A."/>
            <person name="Schuette K."/>
            <person name="Machida R."/>
            <person name="Kraaijeveld K."/>
        </authorList>
    </citation>
    <scope>NUCLEOTIDE SEQUENCE</scope>
    <source>
        <strain evidence="7">OG10379</strain>
    </source>
</reference>
<feature type="transmembrane region" description="Helical" evidence="6">
    <location>
        <begin position="168"/>
        <end position="189"/>
    </location>
</feature>
<dbReference type="GO" id="GO:0008320">
    <property type="term" value="F:protein transmembrane transporter activity"/>
    <property type="evidence" value="ECO:0007669"/>
    <property type="project" value="TreeGrafter"/>
</dbReference>
<evidence type="ECO:0000256" key="2">
    <source>
        <dbReference type="ARBA" id="ARBA00022692"/>
    </source>
</evidence>
<feature type="transmembrane region" description="Helical" evidence="6">
    <location>
        <begin position="121"/>
        <end position="143"/>
    </location>
</feature>
<evidence type="ECO:0008006" key="8">
    <source>
        <dbReference type="Google" id="ProtNLM"/>
    </source>
</evidence>
<keyword evidence="2 6" id="KW-0812">Transmembrane</keyword>
<name>A0A481SVE3_ENCFO</name>
<feature type="region of interest" description="Disordered" evidence="5">
    <location>
        <begin position="1"/>
        <end position="30"/>
    </location>
</feature>
<evidence type="ECO:0000256" key="1">
    <source>
        <dbReference type="ARBA" id="ARBA00004141"/>
    </source>
</evidence>
<dbReference type="EMBL" id="MH602493">
    <property type="protein sequence ID" value="QBH72738.1"/>
    <property type="molecule type" value="mRNA"/>
</dbReference>
<dbReference type="InterPro" id="IPR045238">
    <property type="entry name" value="Tim23-like"/>
</dbReference>
<dbReference type="GO" id="GO:0005744">
    <property type="term" value="C:TIM23 mitochondrial import inner membrane translocase complex"/>
    <property type="evidence" value="ECO:0007669"/>
    <property type="project" value="TreeGrafter"/>
</dbReference>